<name>A0A5C4THC3_9BACL</name>
<organism evidence="5 6">
    <name type="scientific">Paenibacillus hemerocallicola</name>
    <dbReference type="NCBI Taxonomy" id="1172614"/>
    <lineage>
        <taxon>Bacteria</taxon>
        <taxon>Bacillati</taxon>
        <taxon>Bacillota</taxon>
        <taxon>Bacilli</taxon>
        <taxon>Bacillales</taxon>
        <taxon>Paenibacillaceae</taxon>
        <taxon>Paenibacillus</taxon>
    </lineage>
</organism>
<feature type="domain" description="HTH araC/xylS-type" evidence="4">
    <location>
        <begin position="186"/>
        <end position="284"/>
    </location>
</feature>
<dbReference type="GO" id="GO:0043565">
    <property type="term" value="F:sequence-specific DNA binding"/>
    <property type="evidence" value="ECO:0007669"/>
    <property type="project" value="InterPro"/>
</dbReference>
<proteinExistence type="predicted"/>
<dbReference type="InterPro" id="IPR018062">
    <property type="entry name" value="HTH_AraC-typ_CS"/>
</dbReference>
<dbReference type="InterPro" id="IPR003313">
    <property type="entry name" value="AraC-bd"/>
</dbReference>
<evidence type="ECO:0000256" key="3">
    <source>
        <dbReference type="ARBA" id="ARBA00023163"/>
    </source>
</evidence>
<protein>
    <submittedName>
        <fullName evidence="5">Helix-turn-helix domain-containing protein</fullName>
    </submittedName>
</protein>
<accession>A0A5C4THC3</accession>
<dbReference type="PROSITE" id="PS01124">
    <property type="entry name" value="HTH_ARAC_FAMILY_2"/>
    <property type="match status" value="1"/>
</dbReference>
<dbReference type="Gene3D" id="1.10.10.60">
    <property type="entry name" value="Homeodomain-like"/>
    <property type="match status" value="2"/>
</dbReference>
<dbReference type="InterPro" id="IPR018060">
    <property type="entry name" value="HTH_AraC"/>
</dbReference>
<dbReference type="RefSeq" id="WP_139600732.1">
    <property type="nucleotide sequence ID" value="NZ_VDCQ01000003.1"/>
</dbReference>
<dbReference type="AlphaFoldDB" id="A0A5C4THC3"/>
<dbReference type="SUPFAM" id="SSF46689">
    <property type="entry name" value="Homeodomain-like"/>
    <property type="match status" value="2"/>
</dbReference>
<gene>
    <name evidence="5" type="ORF">FE784_03530</name>
</gene>
<evidence type="ECO:0000259" key="4">
    <source>
        <dbReference type="PROSITE" id="PS01124"/>
    </source>
</evidence>
<evidence type="ECO:0000313" key="5">
    <source>
        <dbReference type="EMBL" id="TNJ67829.1"/>
    </source>
</evidence>
<evidence type="ECO:0000256" key="2">
    <source>
        <dbReference type="ARBA" id="ARBA00023125"/>
    </source>
</evidence>
<reference evidence="5 6" key="1">
    <citation type="submission" date="2019-05" db="EMBL/GenBank/DDBJ databases">
        <title>We sequenced the genome of Paenibacillus hemerocallicola KCTC 33185 for further insight into its adaptation and study the phylogeny of Paenibacillus.</title>
        <authorList>
            <person name="Narsing Rao M.P."/>
        </authorList>
    </citation>
    <scope>NUCLEOTIDE SEQUENCE [LARGE SCALE GENOMIC DNA]</scope>
    <source>
        <strain evidence="5 6">KCTC 33185</strain>
    </source>
</reference>
<evidence type="ECO:0000313" key="6">
    <source>
        <dbReference type="Proteomes" id="UP000307943"/>
    </source>
</evidence>
<dbReference type="Pfam" id="PF02311">
    <property type="entry name" value="AraC_binding"/>
    <property type="match status" value="1"/>
</dbReference>
<dbReference type="Proteomes" id="UP000307943">
    <property type="component" value="Unassembled WGS sequence"/>
</dbReference>
<dbReference type="SMART" id="SM00342">
    <property type="entry name" value="HTH_ARAC"/>
    <property type="match status" value="1"/>
</dbReference>
<dbReference type="InterPro" id="IPR009057">
    <property type="entry name" value="Homeodomain-like_sf"/>
</dbReference>
<dbReference type="PANTHER" id="PTHR43280">
    <property type="entry name" value="ARAC-FAMILY TRANSCRIPTIONAL REGULATOR"/>
    <property type="match status" value="1"/>
</dbReference>
<dbReference type="PRINTS" id="PR00032">
    <property type="entry name" value="HTHARAC"/>
</dbReference>
<keyword evidence="3" id="KW-0804">Transcription</keyword>
<evidence type="ECO:0000256" key="1">
    <source>
        <dbReference type="ARBA" id="ARBA00023015"/>
    </source>
</evidence>
<dbReference type="EMBL" id="VDCQ01000003">
    <property type="protein sequence ID" value="TNJ67829.1"/>
    <property type="molecule type" value="Genomic_DNA"/>
</dbReference>
<keyword evidence="6" id="KW-1185">Reference proteome</keyword>
<comment type="caution">
    <text evidence="5">The sequence shown here is derived from an EMBL/GenBank/DDBJ whole genome shotgun (WGS) entry which is preliminary data.</text>
</comment>
<dbReference type="PANTHER" id="PTHR43280:SF2">
    <property type="entry name" value="HTH-TYPE TRANSCRIPTIONAL REGULATOR EXSA"/>
    <property type="match status" value="1"/>
</dbReference>
<dbReference type="Pfam" id="PF12833">
    <property type="entry name" value="HTH_18"/>
    <property type="match status" value="1"/>
</dbReference>
<keyword evidence="2" id="KW-0238">DNA-binding</keyword>
<dbReference type="InterPro" id="IPR037923">
    <property type="entry name" value="HTH-like"/>
</dbReference>
<dbReference type="GO" id="GO:0003700">
    <property type="term" value="F:DNA-binding transcription factor activity"/>
    <property type="evidence" value="ECO:0007669"/>
    <property type="project" value="InterPro"/>
</dbReference>
<dbReference type="InterPro" id="IPR020449">
    <property type="entry name" value="Tscrpt_reg_AraC-type_HTH"/>
</dbReference>
<dbReference type="OrthoDB" id="5337216at2"/>
<dbReference type="SUPFAM" id="SSF51215">
    <property type="entry name" value="Regulatory protein AraC"/>
    <property type="match status" value="1"/>
</dbReference>
<dbReference type="PROSITE" id="PS00041">
    <property type="entry name" value="HTH_ARAC_FAMILY_1"/>
    <property type="match status" value="1"/>
</dbReference>
<sequence length="288" mass="32580">MIIRTYHNVVDDNKKFSVGGGTHPYYEILCITRGEMTLEFMNESFRSGSRTLFLIPDNVPHQLYKHCDSAAYWYLELEKGTGPLTEAASFLSVGEAIAWNRKQSDDEALSSSVPGLAELIGSTADSIAAIMNNDSLSRHGELRERIVLHDVSKLFLQISAALQQQRQSDTANPEPAEANPNKQLVQDLMQYMETAYLHEVKLQTLASRAHLDSSYLIRLFKGHTGTTPYQYLQELRMNAAKSYLTNTSLTVKDIAETNGFPSIHYFSRQFKKRYGMSPSQWRQAQEAE</sequence>
<keyword evidence="1" id="KW-0805">Transcription regulation</keyword>